<organism evidence="2 3">
    <name type="scientific">Halorubrum coriense DSM 10284</name>
    <dbReference type="NCBI Taxonomy" id="1227466"/>
    <lineage>
        <taxon>Archaea</taxon>
        <taxon>Methanobacteriati</taxon>
        <taxon>Methanobacteriota</taxon>
        <taxon>Stenosarchaea group</taxon>
        <taxon>Halobacteria</taxon>
        <taxon>Halobacteriales</taxon>
        <taxon>Haloferacaceae</taxon>
        <taxon>Halorubrum</taxon>
    </lineage>
</organism>
<feature type="transmembrane region" description="Helical" evidence="1">
    <location>
        <begin position="237"/>
        <end position="254"/>
    </location>
</feature>
<keyword evidence="3" id="KW-1185">Reference proteome</keyword>
<gene>
    <name evidence="2" type="ORF">C464_09849</name>
</gene>
<feature type="transmembrane region" description="Helical" evidence="1">
    <location>
        <begin position="12"/>
        <end position="33"/>
    </location>
</feature>
<feature type="transmembrane region" description="Helical" evidence="1">
    <location>
        <begin position="290"/>
        <end position="306"/>
    </location>
</feature>
<comment type="caution">
    <text evidence="2">The sequence shown here is derived from an EMBL/GenBank/DDBJ whole genome shotgun (WGS) entry which is preliminary data.</text>
</comment>
<keyword evidence="1" id="KW-0812">Transmembrane</keyword>
<dbReference type="EMBL" id="AOJL01000037">
    <property type="protein sequence ID" value="ELZ46953.1"/>
    <property type="molecule type" value="Genomic_DNA"/>
</dbReference>
<accession>M0EIR7</accession>
<evidence type="ECO:0000313" key="3">
    <source>
        <dbReference type="Proteomes" id="UP000011509"/>
    </source>
</evidence>
<keyword evidence="1" id="KW-1133">Transmembrane helix</keyword>
<evidence type="ECO:0000313" key="2">
    <source>
        <dbReference type="EMBL" id="ELZ46953.1"/>
    </source>
</evidence>
<proteinExistence type="predicted"/>
<name>M0EIR7_9EURY</name>
<feature type="transmembrane region" description="Helical" evidence="1">
    <location>
        <begin position="462"/>
        <end position="484"/>
    </location>
</feature>
<feature type="transmembrane region" description="Helical" evidence="1">
    <location>
        <begin position="438"/>
        <end position="456"/>
    </location>
</feature>
<feature type="transmembrane region" description="Helical" evidence="1">
    <location>
        <begin position="210"/>
        <end position="230"/>
    </location>
</feature>
<feature type="transmembrane region" description="Helical" evidence="1">
    <location>
        <begin position="106"/>
        <end position="125"/>
    </location>
</feature>
<feature type="transmembrane region" description="Helical" evidence="1">
    <location>
        <begin position="496"/>
        <end position="513"/>
    </location>
</feature>
<feature type="transmembrane region" description="Helical" evidence="1">
    <location>
        <begin position="260"/>
        <end position="278"/>
    </location>
</feature>
<feature type="transmembrane region" description="Helical" evidence="1">
    <location>
        <begin position="77"/>
        <end position="99"/>
    </location>
</feature>
<feature type="transmembrane region" description="Helical" evidence="1">
    <location>
        <begin position="343"/>
        <end position="365"/>
    </location>
</feature>
<dbReference type="PATRIC" id="fig|1227466.3.peg.1975"/>
<feature type="transmembrane region" description="Helical" evidence="1">
    <location>
        <begin position="401"/>
        <end position="426"/>
    </location>
</feature>
<dbReference type="OrthoDB" id="324302at2157"/>
<sequence length="660" mass="71025">MVVEARRLASHYYFPTLLVVAIIAMVTALEVLGPIASIKSGYLFLGVLFASVVYYGHEVTPPEQVRSGRGVAPYYGQVVLGVVALAIAAVAAAAMLPFADATTVRTGAIVVGLPVGYTVLVLQVGEQAPSDWLLTQILALFALDPITKVLSTDFYFGRGDIPKHVRFTELVTTTGTWRIIPEATSYHSFPGLQTLVGSVSLLSGLSEYDSLVTVGIITYLIVVVIAYLLADLLFDDWLLPVCVALGVTVLSPIHRYSVYFFPQSLSVGLVLVVILAAYRFDAVPEAGDGNNLLVAFPIVVALWFTHHLTTVLFAPVVLCLVAVPVIADRCGFEGVRRLKILSLGAWIGGSVAYWILGGVFIQSLISAVGMVLSQGGVSDTDAGAPVVSLGAAVPEPLIDEAVLSLLSVGAVYNVTLVCVFSLSALLLLRDPNRYRSSAAILTVGLLGTGVMIRTPIDVHGLARTQLVVSVFVAFLVAVTFSRLLPLSLGSIKTTGPALLLVVLVATSGSAYAADDLYGLHSGPDLWETRTTPETQKEFSSAEMGGFQLAASFADRNDLRLGTDWNSEIGLSRYRYDLPTGSFAVEEGRIRTDRDVIMYRQRWVDHSVRLVPERRSFITLLISNEWFDRMVGAENKVYTTGDIGMIGDNPNATYVETTDRP</sequence>
<feature type="transmembrane region" description="Helical" evidence="1">
    <location>
        <begin position="40"/>
        <end position="57"/>
    </location>
</feature>
<keyword evidence="1" id="KW-0472">Membrane</keyword>
<dbReference type="AlphaFoldDB" id="M0EIR7"/>
<evidence type="ECO:0000256" key="1">
    <source>
        <dbReference type="SAM" id="Phobius"/>
    </source>
</evidence>
<protein>
    <submittedName>
        <fullName evidence="2">Uncharacterized protein</fullName>
    </submittedName>
</protein>
<reference evidence="2 3" key="1">
    <citation type="journal article" date="2014" name="PLoS Genet.">
        <title>Phylogenetically driven sequencing of extremely halophilic archaea reveals strategies for static and dynamic osmo-response.</title>
        <authorList>
            <person name="Becker E.A."/>
            <person name="Seitzer P.M."/>
            <person name="Tritt A."/>
            <person name="Larsen D."/>
            <person name="Krusor M."/>
            <person name="Yao A.I."/>
            <person name="Wu D."/>
            <person name="Madern D."/>
            <person name="Eisen J.A."/>
            <person name="Darling A.E."/>
            <person name="Facciotti M.T."/>
        </authorList>
    </citation>
    <scope>NUCLEOTIDE SEQUENCE [LARGE SCALE GENOMIC DNA]</scope>
    <source>
        <strain evidence="2 3">DSM 10284</strain>
    </source>
</reference>
<dbReference type="RefSeq" id="WP_006113498.1">
    <property type="nucleotide sequence ID" value="NZ_AOJL01000037.1"/>
</dbReference>
<dbReference type="Proteomes" id="UP000011509">
    <property type="component" value="Unassembled WGS sequence"/>
</dbReference>